<protein>
    <submittedName>
        <fullName evidence="2">Cupin-like domain-containing protein</fullName>
    </submittedName>
</protein>
<dbReference type="PANTHER" id="PTHR12461">
    <property type="entry name" value="HYPOXIA-INDUCIBLE FACTOR 1 ALPHA INHIBITOR-RELATED"/>
    <property type="match status" value="1"/>
</dbReference>
<dbReference type="SMART" id="SM00558">
    <property type="entry name" value="JmjC"/>
    <property type="match status" value="1"/>
</dbReference>
<evidence type="ECO:0000259" key="1">
    <source>
        <dbReference type="PROSITE" id="PS51184"/>
    </source>
</evidence>
<organism evidence="2 3">
    <name type="scientific">Echinimonas agarilytica</name>
    <dbReference type="NCBI Taxonomy" id="1215918"/>
    <lineage>
        <taxon>Bacteria</taxon>
        <taxon>Pseudomonadati</taxon>
        <taxon>Pseudomonadota</taxon>
        <taxon>Gammaproteobacteria</taxon>
        <taxon>Alteromonadales</taxon>
        <taxon>Echinimonadaceae</taxon>
        <taxon>Echinimonas</taxon>
    </lineage>
</organism>
<dbReference type="Proteomes" id="UP001165393">
    <property type="component" value="Unassembled WGS sequence"/>
</dbReference>
<dbReference type="RefSeq" id="WP_251260718.1">
    <property type="nucleotide sequence ID" value="NZ_JAMQGP010000002.1"/>
</dbReference>
<dbReference type="SUPFAM" id="SSF51197">
    <property type="entry name" value="Clavaminate synthase-like"/>
    <property type="match status" value="1"/>
</dbReference>
<proteinExistence type="predicted"/>
<feature type="domain" description="JmjC" evidence="1">
    <location>
        <begin position="95"/>
        <end position="270"/>
    </location>
</feature>
<dbReference type="InterPro" id="IPR003347">
    <property type="entry name" value="JmjC_dom"/>
</dbReference>
<dbReference type="InterPro" id="IPR041667">
    <property type="entry name" value="Cupin_8"/>
</dbReference>
<dbReference type="Pfam" id="PF13621">
    <property type="entry name" value="Cupin_8"/>
    <property type="match status" value="1"/>
</dbReference>
<dbReference type="PANTHER" id="PTHR12461:SF105">
    <property type="entry name" value="HYPOXIA-INDUCIBLE FACTOR 1-ALPHA INHIBITOR"/>
    <property type="match status" value="1"/>
</dbReference>
<dbReference type="EMBL" id="JAMQGP010000002">
    <property type="protein sequence ID" value="MCM2679371.1"/>
    <property type="molecule type" value="Genomic_DNA"/>
</dbReference>
<gene>
    <name evidence="2" type="ORF">NAF29_06765</name>
</gene>
<evidence type="ECO:0000313" key="2">
    <source>
        <dbReference type="EMBL" id="MCM2679371.1"/>
    </source>
</evidence>
<dbReference type="AlphaFoldDB" id="A0AA41W637"/>
<evidence type="ECO:0000313" key="3">
    <source>
        <dbReference type="Proteomes" id="UP001165393"/>
    </source>
</evidence>
<dbReference type="Gene3D" id="2.60.120.650">
    <property type="entry name" value="Cupin"/>
    <property type="match status" value="1"/>
</dbReference>
<sequence length="333" mass="37398">MLSAKHVKTISNVDAQNIQEIVAKSDEPLLLKGLVSQWPSVQHGLQSADSLCRYLLNFYQGKPVVAMVGESSIEGRFYYNETMTGFNFERKQVNLKLVLQRLLSDLGADSKSIYVGATSSQQWFPGFSEENQLSPTNEDVDPLIWIGNESTVTTHYDSVDNIACCVAGKRKFTLIPMSQLENLYVGPLEFNMAGQPVSLVNLKSPDQSIHPKFSKAMEHALVADLEPGDALYLPPLWWHHVESLSEFNVLANYWWDGSGVHGGNPLYALMHAMMTIRDLPEAQRNSWKDLFEHYVFKASEGNHAHIPEHARGCTGELTPAVIQHTKKFIKDRL</sequence>
<comment type="caution">
    <text evidence="2">The sequence shown here is derived from an EMBL/GenBank/DDBJ whole genome shotgun (WGS) entry which is preliminary data.</text>
</comment>
<accession>A0AA41W637</accession>
<name>A0AA41W637_9GAMM</name>
<keyword evidence="3" id="KW-1185">Reference proteome</keyword>
<reference evidence="2 3" key="1">
    <citation type="journal article" date="2013" name="Antonie Van Leeuwenhoek">
        <title>Echinimonas agarilytica gen. nov., sp. nov., a new gammaproteobacterium isolated from the sea urchin Strongylocentrotus intermedius.</title>
        <authorList>
            <person name="Nedashkovskaya O.I."/>
            <person name="Stenkova A.M."/>
            <person name="Zhukova N.V."/>
            <person name="Van Trappen S."/>
            <person name="Lee J.S."/>
            <person name="Kim S.B."/>
        </authorList>
    </citation>
    <scope>NUCLEOTIDE SEQUENCE [LARGE SCALE GENOMIC DNA]</scope>
    <source>
        <strain evidence="2 3">KMM 6351</strain>
    </source>
</reference>
<dbReference type="PROSITE" id="PS51184">
    <property type="entry name" value="JMJC"/>
    <property type="match status" value="1"/>
</dbReference>